<comment type="caution">
    <text evidence="1">The sequence shown here is derived from an EMBL/GenBank/DDBJ whole genome shotgun (WGS) entry which is preliminary data.</text>
</comment>
<gene>
    <name evidence="1" type="ORF">BN2614_LOCUS2</name>
</gene>
<organism evidence="1 2">
    <name type="scientific">Gulo gulo</name>
    <name type="common">Wolverine</name>
    <name type="synonym">Gluton</name>
    <dbReference type="NCBI Taxonomy" id="48420"/>
    <lineage>
        <taxon>Eukaryota</taxon>
        <taxon>Metazoa</taxon>
        <taxon>Chordata</taxon>
        <taxon>Craniata</taxon>
        <taxon>Vertebrata</taxon>
        <taxon>Euteleostomi</taxon>
        <taxon>Mammalia</taxon>
        <taxon>Eutheria</taxon>
        <taxon>Laurasiatheria</taxon>
        <taxon>Carnivora</taxon>
        <taxon>Caniformia</taxon>
        <taxon>Musteloidea</taxon>
        <taxon>Mustelidae</taxon>
        <taxon>Guloninae</taxon>
        <taxon>Gulo</taxon>
    </lineage>
</organism>
<dbReference type="AlphaFoldDB" id="A0A9X9LHN3"/>
<evidence type="ECO:0000313" key="2">
    <source>
        <dbReference type="Proteomes" id="UP000269945"/>
    </source>
</evidence>
<evidence type="ECO:0000313" key="1">
    <source>
        <dbReference type="EMBL" id="VCW68467.1"/>
    </source>
</evidence>
<keyword evidence="2" id="KW-1185">Reference proteome</keyword>
<reference evidence="1 2" key="1">
    <citation type="submission" date="2018-10" db="EMBL/GenBank/DDBJ databases">
        <authorList>
            <person name="Ekblom R."/>
            <person name="Jareborg N."/>
        </authorList>
    </citation>
    <scope>NUCLEOTIDE SEQUENCE [LARGE SCALE GENOMIC DNA]</scope>
    <source>
        <tissue evidence="1">Muscle</tissue>
    </source>
</reference>
<dbReference type="Proteomes" id="UP000269945">
    <property type="component" value="Unassembled WGS sequence"/>
</dbReference>
<protein>
    <submittedName>
        <fullName evidence="1">Uncharacterized protein</fullName>
    </submittedName>
</protein>
<dbReference type="EMBL" id="CYRY02003893">
    <property type="protein sequence ID" value="VCW68467.1"/>
    <property type="molecule type" value="Genomic_DNA"/>
</dbReference>
<proteinExistence type="predicted"/>
<sequence>MPHWRLTRVPDGLGFFPMGTSWLQEPKGDSRGQEAPGQHRHPVAVRDMWPGARVEAGFQRRSASTDTPTVTSDIGSSAARISTIWMTRPS</sequence>
<name>A0A9X9LHN3_GULGU</name>
<accession>A0A9X9LHN3</accession>